<evidence type="ECO:0008006" key="3">
    <source>
        <dbReference type="Google" id="ProtNLM"/>
    </source>
</evidence>
<gene>
    <name evidence="1" type="ORF">SAMN05421720_104117</name>
</gene>
<organism evidence="1 2">
    <name type="scientific">Rhodospira trueperi</name>
    <dbReference type="NCBI Taxonomy" id="69960"/>
    <lineage>
        <taxon>Bacteria</taxon>
        <taxon>Pseudomonadati</taxon>
        <taxon>Pseudomonadota</taxon>
        <taxon>Alphaproteobacteria</taxon>
        <taxon>Rhodospirillales</taxon>
        <taxon>Rhodospirillaceae</taxon>
        <taxon>Rhodospira</taxon>
    </lineage>
</organism>
<reference evidence="1 2" key="1">
    <citation type="submission" date="2016-10" db="EMBL/GenBank/DDBJ databases">
        <authorList>
            <person name="de Groot N.N."/>
        </authorList>
    </citation>
    <scope>NUCLEOTIDE SEQUENCE [LARGE SCALE GENOMIC DNA]</scope>
    <source>
        <strain evidence="1 2">ATCC 700224</strain>
    </source>
</reference>
<dbReference type="AlphaFoldDB" id="A0A1G7AW33"/>
<sequence>METVTERHGTCAVTVSELDTGDGRPVVLIKVSGAGTSTDFAHCLRRIMAPRSWPRRLMAVVDTRGSDRQTDAHGLFLQAGILAQARVKRLLLCYISDREAESAIVPMVAEIFCQSGIAADIQLCRTLEEALKWLQARP</sequence>
<name>A0A1G7AW33_9PROT</name>
<dbReference type="RefSeq" id="WP_092784385.1">
    <property type="nucleotide sequence ID" value="NZ_FNAP01000004.1"/>
</dbReference>
<keyword evidence="2" id="KW-1185">Reference proteome</keyword>
<evidence type="ECO:0000313" key="1">
    <source>
        <dbReference type="EMBL" id="SDE19078.1"/>
    </source>
</evidence>
<dbReference type="Proteomes" id="UP000199412">
    <property type="component" value="Unassembled WGS sequence"/>
</dbReference>
<proteinExistence type="predicted"/>
<dbReference type="EMBL" id="FNAP01000004">
    <property type="protein sequence ID" value="SDE19078.1"/>
    <property type="molecule type" value="Genomic_DNA"/>
</dbReference>
<evidence type="ECO:0000313" key="2">
    <source>
        <dbReference type="Proteomes" id="UP000199412"/>
    </source>
</evidence>
<accession>A0A1G7AW33</accession>
<dbReference type="OrthoDB" id="9868538at2"/>
<protein>
    <recommendedName>
        <fullName evidence="3">SpoIIAA-like</fullName>
    </recommendedName>
</protein>